<sequence>MFSSDSSIVDGGGDGSGGDGSGGDGSGGDGSGGDGVCDGDIDHIDIMEINPPTGTPGGITQIPIDAQLQYQAKLYCADGSPAKDVTTSATWESEAPAIATINEAGVAKGVAVGATNIHAEYADVNSNALSLNVTDATLVSVTLDGRQVTLVGLPVDDLTATALYSDDTKQVVNAFSDWESSNETVATVDDIGVLTPISSGSTDITSTYWGIASNALMEVVINPTDITNIHLDIFDSETYLATPDSPPDDVSISQDASNQLYAVLKVDTIDTAPEFPDVDISTYVTWLSDNTNTVSVSETGLATGIQVSTDTSVTASIDVAETSLSDDIIVNVIPADLGPTVCGSRVDDADPENAKGACLKVATDADGNWFTSTPSINVMNTMAYIVNNTKTNTGDTYAETYSEDGTYGPADGEFAQFRQDGENVISPGGDDDTNAGINGQFDRWCQKLASIEFAGKSNWRRPRRDELEAFYQKYDGEGAEKEGLWSARGWPTYYGYWSSTANVSSYYYMVLNDGLVSSDYPSGERYASCVSNP</sequence>
<name>A0A557PGY5_9VIBR</name>
<dbReference type="OrthoDB" id="6268698at2"/>
<organism evidence="3 4">
    <name type="scientific">Vibrio algivorus</name>
    <dbReference type="NCBI Taxonomy" id="1667024"/>
    <lineage>
        <taxon>Bacteria</taxon>
        <taxon>Pseudomonadati</taxon>
        <taxon>Pseudomonadota</taxon>
        <taxon>Gammaproteobacteria</taxon>
        <taxon>Vibrionales</taxon>
        <taxon>Vibrionaceae</taxon>
        <taxon>Vibrio</taxon>
    </lineage>
</organism>
<gene>
    <name evidence="3" type="ORF">FOF44_00135</name>
</gene>
<accession>A0A557PGY5</accession>
<evidence type="ECO:0000256" key="1">
    <source>
        <dbReference type="SAM" id="MobiDB-lite"/>
    </source>
</evidence>
<comment type="caution">
    <text evidence="3">The sequence shown here is derived from an EMBL/GenBank/DDBJ whole genome shotgun (WGS) entry which is preliminary data.</text>
</comment>
<evidence type="ECO:0000313" key="3">
    <source>
        <dbReference type="EMBL" id="TVO39914.1"/>
    </source>
</evidence>
<dbReference type="Proteomes" id="UP000319828">
    <property type="component" value="Unassembled WGS sequence"/>
</dbReference>
<protein>
    <submittedName>
        <fullName evidence="3">DUF1566 domain-containing protein</fullName>
    </submittedName>
</protein>
<evidence type="ECO:0000259" key="2">
    <source>
        <dbReference type="SMART" id="SM00635"/>
    </source>
</evidence>
<dbReference type="SMART" id="SM00635">
    <property type="entry name" value="BID_2"/>
    <property type="match status" value="2"/>
</dbReference>
<dbReference type="AlphaFoldDB" id="A0A557PGY5"/>
<feature type="region of interest" description="Disordered" evidence="1">
    <location>
        <begin position="1"/>
        <end position="41"/>
    </location>
</feature>
<evidence type="ECO:0000313" key="4">
    <source>
        <dbReference type="Proteomes" id="UP000319828"/>
    </source>
</evidence>
<reference evidence="3 4" key="1">
    <citation type="submission" date="2019-07" db="EMBL/GenBank/DDBJ databases">
        <title>The draft genome sequence of Vibrio algivorus M1486.</title>
        <authorList>
            <person name="Meng X."/>
        </authorList>
    </citation>
    <scope>NUCLEOTIDE SEQUENCE [LARGE SCALE GENOMIC DNA]</scope>
    <source>
        <strain evidence="3 4">M1486</strain>
    </source>
</reference>
<feature type="compositionally biased region" description="Gly residues" evidence="1">
    <location>
        <begin position="10"/>
        <end position="36"/>
    </location>
</feature>
<dbReference type="SUPFAM" id="SSF49373">
    <property type="entry name" value="Invasin/intimin cell-adhesion fragments"/>
    <property type="match status" value="2"/>
</dbReference>
<feature type="domain" description="BIG2" evidence="2">
    <location>
        <begin position="137"/>
        <end position="218"/>
    </location>
</feature>
<dbReference type="Gene3D" id="2.60.40.1080">
    <property type="match status" value="3"/>
</dbReference>
<proteinExistence type="predicted"/>
<dbReference type="Pfam" id="PF02368">
    <property type="entry name" value="Big_2"/>
    <property type="match status" value="1"/>
</dbReference>
<feature type="domain" description="BIG2" evidence="2">
    <location>
        <begin position="48"/>
        <end position="131"/>
    </location>
</feature>
<dbReference type="InterPro" id="IPR008964">
    <property type="entry name" value="Invasin/intimin_cell_adhesion"/>
</dbReference>
<dbReference type="EMBL" id="VMKJ01000001">
    <property type="protein sequence ID" value="TVO39914.1"/>
    <property type="molecule type" value="Genomic_DNA"/>
</dbReference>
<dbReference type="InterPro" id="IPR003343">
    <property type="entry name" value="Big_2"/>
</dbReference>